<dbReference type="InterPro" id="IPR009000">
    <property type="entry name" value="Transl_B-barrel_sf"/>
</dbReference>
<evidence type="ECO:0000259" key="11">
    <source>
        <dbReference type="PROSITE" id="PS51722"/>
    </source>
</evidence>
<comment type="caution">
    <text evidence="12">The sequence shown here is derived from an EMBL/GenBank/DDBJ whole genome shotgun (WGS) entry which is preliminary data.</text>
</comment>
<evidence type="ECO:0000256" key="4">
    <source>
        <dbReference type="ARBA" id="ARBA00022540"/>
    </source>
</evidence>
<dbReference type="PANTHER" id="PTHR43381:SF5">
    <property type="entry name" value="TR-TYPE G DOMAIN-CONTAINING PROTEIN"/>
    <property type="match status" value="1"/>
</dbReference>
<feature type="region of interest" description="Disordered" evidence="10">
    <location>
        <begin position="46"/>
        <end position="73"/>
    </location>
</feature>
<dbReference type="FunFam" id="2.40.30.10:FF:000008">
    <property type="entry name" value="Translation initiation factor IF-2"/>
    <property type="match status" value="1"/>
</dbReference>
<dbReference type="AlphaFoldDB" id="A0A9Q0N7Q3"/>
<dbReference type="PROSITE" id="PS51722">
    <property type="entry name" value="G_TR_2"/>
    <property type="match status" value="1"/>
</dbReference>
<dbReference type="InterPro" id="IPR027417">
    <property type="entry name" value="P-loop_NTPase"/>
</dbReference>
<proteinExistence type="inferred from homology"/>
<dbReference type="InterPro" id="IPR000795">
    <property type="entry name" value="T_Tr_GTP-bd_dom"/>
</dbReference>
<reference evidence="12" key="1">
    <citation type="submission" date="2022-07" db="EMBL/GenBank/DDBJ databases">
        <authorList>
            <person name="Trinca V."/>
            <person name="Uliana J.V.C."/>
            <person name="Torres T.T."/>
            <person name="Ward R.J."/>
            <person name="Monesi N."/>
        </authorList>
    </citation>
    <scope>NUCLEOTIDE SEQUENCE</scope>
    <source>
        <strain evidence="12">HSMRA1968</strain>
        <tissue evidence="12">Whole embryos</tissue>
    </source>
</reference>
<dbReference type="Pfam" id="PF04760">
    <property type="entry name" value="IF2_N"/>
    <property type="match status" value="1"/>
</dbReference>
<dbReference type="OrthoDB" id="361630at2759"/>
<organism evidence="12 13">
    <name type="scientific">Pseudolycoriella hygida</name>
    <dbReference type="NCBI Taxonomy" id="35572"/>
    <lineage>
        <taxon>Eukaryota</taxon>
        <taxon>Metazoa</taxon>
        <taxon>Ecdysozoa</taxon>
        <taxon>Arthropoda</taxon>
        <taxon>Hexapoda</taxon>
        <taxon>Insecta</taxon>
        <taxon>Pterygota</taxon>
        <taxon>Neoptera</taxon>
        <taxon>Endopterygota</taxon>
        <taxon>Diptera</taxon>
        <taxon>Nematocera</taxon>
        <taxon>Sciaroidea</taxon>
        <taxon>Sciaridae</taxon>
        <taxon>Pseudolycoriella</taxon>
    </lineage>
</organism>
<dbReference type="InterPro" id="IPR023115">
    <property type="entry name" value="TIF_IF2_dom3"/>
</dbReference>
<name>A0A9Q0N7Q3_9DIPT</name>
<dbReference type="InterPro" id="IPR000178">
    <property type="entry name" value="TF_IF2_bacterial-like"/>
</dbReference>
<feature type="compositionally biased region" description="Polar residues" evidence="10">
    <location>
        <begin position="47"/>
        <end position="73"/>
    </location>
</feature>
<dbReference type="FunFam" id="3.40.50.10050:FF:000001">
    <property type="entry name" value="Translation initiation factor IF-2"/>
    <property type="match status" value="1"/>
</dbReference>
<dbReference type="CDD" id="cd03702">
    <property type="entry name" value="IF2_mtIF2_II"/>
    <property type="match status" value="1"/>
</dbReference>
<dbReference type="Gene3D" id="3.40.50.10050">
    <property type="entry name" value="Translation initiation factor IF- 2, domain 3"/>
    <property type="match status" value="1"/>
</dbReference>
<dbReference type="FunFam" id="2.40.30.10:FF:000007">
    <property type="entry name" value="Translation initiation factor IF-2"/>
    <property type="match status" value="1"/>
</dbReference>
<evidence type="ECO:0000256" key="9">
    <source>
        <dbReference type="ARBA" id="ARBA00044105"/>
    </source>
</evidence>
<keyword evidence="5" id="KW-0547">Nucleotide-binding</keyword>
<comment type="function">
    <text evidence="8">One of the essential components for the initiation of protein synthesis. Protects formylmethionyl-tRNA from spontaneous hydrolysis and promotes its binding to the 30S ribosomal subunits. Also involved in the hydrolysis of GTP during the formation of the 70S ribosomal complex.</text>
</comment>
<evidence type="ECO:0000256" key="10">
    <source>
        <dbReference type="SAM" id="MobiDB-lite"/>
    </source>
</evidence>
<dbReference type="InterPro" id="IPR004161">
    <property type="entry name" value="EFTu-like_2"/>
</dbReference>
<dbReference type="Pfam" id="PF11987">
    <property type="entry name" value="IF-2"/>
    <property type="match status" value="1"/>
</dbReference>
<feature type="domain" description="Tr-type G" evidence="11">
    <location>
        <begin position="338"/>
        <end position="508"/>
    </location>
</feature>
<dbReference type="InterPro" id="IPR015760">
    <property type="entry name" value="TIF_IF2"/>
</dbReference>
<evidence type="ECO:0000256" key="2">
    <source>
        <dbReference type="ARBA" id="ARBA00007733"/>
    </source>
</evidence>
<dbReference type="SUPFAM" id="SSF52156">
    <property type="entry name" value="Initiation factor IF2/eIF5b, domain 3"/>
    <property type="match status" value="1"/>
</dbReference>
<evidence type="ECO:0000256" key="1">
    <source>
        <dbReference type="ARBA" id="ARBA00004496"/>
    </source>
</evidence>
<dbReference type="CDD" id="cd03692">
    <property type="entry name" value="mtIF2_IVc"/>
    <property type="match status" value="1"/>
</dbReference>
<dbReference type="Gene3D" id="3.40.50.300">
    <property type="entry name" value="P-loop containing nucleotide triphosphate hydrolases"/>
    <property type="match status" value="1"/>
</dbReference>
<evidence type="ECO:0000256" key="6">
    <source>
        <dbReference type="ARBA" id="ARBA00022917"/>
    </source>
</evidence>
<evidence type="ECO:0000313" key="13">
    <source>
        <dbReference type="Proteomes" id="UP001151699"/>
    </source>
</evidence>
<comment type="similarity">
    <text evidence="2">Belongs to the TRAFAC class translation factor GTPase superfamily. Classic translation factor GTPase family. IF-2 subfamily.</text>
</comment>
<dbReference type="InterPro" id="IPR036925">
    <property type="entry name" value="TIF_IF2_dom3_sf"/>
</dbReference>
<protein>
    <recommendedName>
        <fullName evidence="9">Translation initiation factor IF-2, chloroplastic</fullName>
    </recommendedName>
</protein>
<dbReference type="Pfam" id="PF00009">
    <property type="entry name" value="GTP_EFTU"/>
    <property type="match status" value="1"/>
</dbReference>
<feature type="region of interest" description="Disordered" evidence="10">
    <location>
        <begin position="126"/>
        <end position="154"/>
    </location>
</feature>
<keyword evidence="6" id="KW-0648">Protein biosynthesis</keyword>
<accession>A0A9Q0N7Q3</accession>
<dbReference type="SUPFAM" id="SSF52540">
    <property type="entry name" value="P-loop containing nucleoside triphosphate hydrolases"/>
    <property type="match status" value="1"/>
</dbReference>
<evidence type="ECO:0000256" key="8">
    <source>
        <dbReference type="ARBA" id="ARBA00025162"/>
    </source>
</evidence>
<dbReference type="GO" id="GO:0003743">
    <property type="term" value="F:translation initiation factor activity"/>
    <property type="evidence" value="ECO:0007669"/>
    <property type="project" value="UniProtKB-KW"/>
</dbReference>
<dbReference type="EMBL" id="WJQU01000001">
    <property type="protein sequence ID" value="KAJ6644847.1"/>
    <property type="molecule type" value="Genomic_DNA"/>
</dbReference>
<dbReference type="Gene3D" id="2.40.30.10">
    <property type="entry name" value="Translation factors"/>
    <property type="match status" value="2"/>
</dbReference>
<dbReference type="NCBIfam" id="TIGR00231">
    <property type="entry name" value="small_GTP"/>
    <property type="match status" value="1"/>
</dbReference>
<keyword evidence="4 12" id="KW-0396">Initiation factor</keyword>
<dbReference type="InterPro" id="IPR006847">
    <property type="entry name" value="IF2_N"/>
</dbReference>
<keyword evidence="13" id="KW-1185">Reference proteome</keyword>
<dbReference type="InterPro" id="IPR053905">
    <property type="entry name" value="EF-G-like_DII"/>
</dbReference>
<keyword evidence="7" id="KW-0342">GTP-binding</keyword>
<dbReference type="InterPro" id="IPR044145">
    <property type="entry name" value="IF2_II"/>
</dbReference>
<dbReference type="GO" id="GO:0005525">
    <property type="term" value="F:GTP binding"/>
    <property type="evidence" value="ECO:0007669"/>
    <property type="project" value="UniProtKB-KW"/>
</dbReference>
<evidence type="ECO:0000313" key="12">
    <source>
        <dbReference type="EMBL" id="KAJ6644847.1"/>
    </source>
</evidence>
<dbReference type="GO" id="GO:0005737">
    <property type="term" value="C:cytoplasm"/>
    <property type="evidence" value="ECO:0007669"/>
    <property type="project" value="UniProtKB-SubCell"/>
</dbReference>
<comment type="subcellular location">
    <subcellularLocation>
        <location evidence="1">Cytoplasm</location>
    </subcellularLocation>
</comment>
<keyword evidence="3" id="KW-0963">Cytoplasm</keyword>
<dbReference type="HAMAP" id="MF_00100_B">
    <property type="entry name" value="IF_2_B"/>
    <property type="match status" value="1"/>
</dbReference>
<evidence type="ECO:0000256" key="5">
    <source>
        <dbReference type="ARBA" id="ARBA00022741"/>
    </source>
</evidence>
<dbReference type="Pfam" id="PF22042">
    <property type="entry name" value="EF-G_D2"/>
    <property type="match status" value="1"/>
</dbReference>
<gene>
    <name evidence="12" type="primary">infB_4</name>
    <name evidence="12" type="ORF">Bhyg_00042</name>
</gene>
<dbReference type="Pfam" id="PF03144">
    <property type="entry name" value="GTP_EFTU_D2"/>
    <property type="match status" value="1"/>
</dbReference>
<dbReference type="Proteomes" id="UP001151699">
    <property type="component" value="Chromosome A"/>
</dbReference>
<dbReference type="FunFam" id="3.40.50.300:FF:000019">
    <property type="entry name" value="Translation initiation factor IF-2"/>
    <property type="match status" value="1"/>
</dbReference>
<dbReference type="GO" id="GO:0003924">
    <property type="term" value="F:GTPase activity"/>
    <property type="evidence" value="ECO:0007669"/>
    <property type="project" value="InterPro"/>
</dbReference>
<dbReference type="CDD" id="cd01887">
    <property type="entry name" value="IF2_eIF5B"/>
    <property type="match status" value="1"/>
</dbReference>
<dbReference type="NCBIfam" id="TIGR00487">
    <property type="entry name" value="IF-2"/>
    <property type="match status" value="1"/>
</dbReference>
<evidence type="ECO:0000256" key="7">
    <source>
        <dbReference type="ARBA" id="ARBA00023134"/>
    </source>
</evidence>
<dbReference type="SUPFAM" id="SSF50447">
    <property type="entry name" value="Translation proteins"/>
    <property type="match status" value="2"/>
</dbReference>
<dbReference type="InterPro" id="IPR005225">
    <property type="entry name" value="Small_GTP-bd"/>
</dbReference>
<evidence type="ECO:0000256" key="3">
    <source>
        <dbReference type="ARBA" id="ARBA00022490"/>
    </source>
</evidence>
<sequence>MTDNHESKPKKLTFGSSKLTLNKSIGNANITRGFVSSAKTIVEVKKSNSPTNTLSFNKNWSSNTNSTGADSSASEEFNKRLAVLKNAAEKAKTKSNDTKFVSTLTQISRINPDNTYEKEIRDNIAEDNEDNSQPISKEQEHSPIASPNIETKQNKIATKSETIKSTIIGSPTHFEVAIEEVSEKEKINDTKSDAKIAAPKVKVEEPKKLKKADILNMLSLDEDDNDGRIRSLASLKRARAKEKRKAKQHTTPEKIYREVIIPETITVGDLAGKMSERVADVIKELMRLGIIATAPQTIDADTAELIATTLGHTVKRVQESDVENILISEVDKEEDLKPRAPIVTIMGHVDHGKTSLLDALKSTDLASKEAGGITQHIGAYRVTLEDGRAITFIDTPGHEAFSEMRTRGAKVTDIVVIVVAADDGIKPQTIEAINHARAANVTIIVAINKIDKPNVNLDKIKNDLLTHGLVAEDLGGDTIIVPVSALKKVNLDKLEEAILLVAEMLDLKVNHGGLTAGVVIEARMEKGKGTVATVLVQRGTLRNGDIVVAGTKYGKIKRMNNDKGVEISIAPPTIPVEIYGLNEAPRAGDQFNIVSNEKQARDIVDYRIRLAKEKKIAVVQRSSLEELFLKASGVVGLVKELPIIIKGDVHGSVEAIVSSLQKLPAEEVKIRILHQAVGSIAESDITLAKASNAIILAFNVRANSNALTMADKEQVDIRYYSIIYNLLDDIKLVMSGMLSPIIREQYIGTVEIRQVFVVSKVGKVAGCYVTKGIIKRGAGVRLLRDNIVIHEGKLKTLKRFKEEVKETREGFECGIAFDNYDDIKEGDMVEVFEIIEEKKQLL</sequence>
<dbReference type="PANTHER" id="PTHR43381">
    <property type="entry name" value="TRANSLATION INITIATION FACTOR IF-2-RELATED"/>
    <property type="match status" value="1"/>
</dbReference>